<evidence type="ECO:0000256" key="6">
    <source>
        <dbReference type="ARBA" id="ARBA00023065"/>
    </source>
</evidence>
<evidence type="ECO:0000256" key="10">
    <source>
        <dbReference type="RuleBase" id="RU361189"/>
    </source>
</evidence>
<dbReference type="InterPro" id="IPR002490">
    <property type="entry name" value="V-ATPase_116kDa_su"/>
</dbReference>
<dbReference type="GO" id="GO:0033179">
    <property type="term" value="C:proton-transporting V-type ATPase, V0 domain"/>
    <property type="evidence" value="ECO:0007669"/>
    <property type="project" value="InterPro"/>
</dbReference>
<dbReference type="GO" id="GO:0016471">
    <property type="term" value="C:vacuolar proton-transporting V-type ATPase complex"/>
    <property type="evidence" value="ECO:0007669"/>
    <property type="project" value="TreeGrafter"/>
</dbReference>
<keyword evidence="11" id="KW-0175">Coiled coil</keyword>
<evidence type="ECO:0000256" key="9">
    <source>
        <dbReference type="ARBA" id="ARBA00068671"/>
    </source>
</evidence>
<evidence type="ECO:0000256" key="3">
    <source>
        <dbReference type="ARBA" id="ARBA00022448"/>
    </source>
</evidence>
<evidence type="ECO:0000256" key="2">
    <source>
        <dbReference type="ARBA" id="ARBA00009904"/>
    </source>
</evidence>
<dbReference type="Pfam" id="PF01496">
    <property type="entry name" value="V_ATPase_I"/>
    <property type="match status" value="2"/>
</dbReference>
<feature type="transmembrane region" description="Helical" evidence="10">
    <location>
        <begin position="460"/>
        <end position="485"/>
    </location>
</feature>
<dbReference type="PATRIC" id="fig|1705564.3.peg.516"/>
<evidence type="ECO:0000256" key="5">
    <source>
        <dbReference type="ARBA" id="ARBA00022989"/>
    </source>
</evidence>
<accession>A0A150J771</accession>
<proteinExistence type="inferred from homology"/>
<feature type="transmembrane region" description="Helical" evidence="10">
    <location>
        <begin position="497"/>
        <end position="520"/>
    </location>
</feature>
<dbReference type="GO" id="GO:0051117">
    <property type="term" value="F:ATPase binding"/>
    <property type="evidence" value="ECO:0007669"/>
    <property type="project" value="TreeGrafter"/>
</dbReference>
<comment type="subcellular location">
    <subcellularLocation>
        <location evidence="1">Membrane</location>
        <topology evidence="1">Multi-pass membrane protein</topology>
    </subcellularLocation>
</comment>
<evidence type="ECO:0000256" key="7">
    <source>
        <dbReference type="ARBA" id="ARBA00023136"/>
    </source>
</evidence>
<evidence type="ECO:0000256" key="4">
    <source>
        <dbReference type="ARBA" id="ARBA00022692"/>
    </source>
</evidence>
<gene>
    <name evidence="12" type="ORF">AMQ74_00507</name>
</gene>
<evidence type="ECO:0000313" key="12">
    <source>
        <dbReference type="EMBL" id="KYC53089.1"/>
    </source>
</evidence>
<dbReference type="GO" id="GO:0046961">
    <property type="term" value="F:proton-transporting ATPase activity, rotational mechanism"/>
    <property type="evidence" value="ECO:0007669"/>
    <property type="project" value="InterPro"/>
</dbReference>
<dbReference type="PANTHER" id="PTHR11629:SF63">
    <property type="entry name" value="V-TYPE PROTON ATPASE SUBUNIT A"/>
    <property type="match status" value="1"/>
</dbReference>
<keyword evidence="7 10" id="KW-0472">Membrane</keyword>
<evidence type="ECO:0000256" key="8">
    <source>
        <dbReference type="ARBA" id="ARBA00059506"/>
    </source>
</evidence>
<sequence>MLSNERMTKIALFGTKDTMKDTIEVLHSLKIIHIVDFKDQDETFQIGKPLGEVSKFSEILLSIRSILSSFDIRPDNIKETYSKREITRELELDVLKTEKEIKELNEKISKINSVLVEIDKLKSIGDLENVGFEKNFLKSFNNVITSKSLLESQLIKFKNRLDTIIKEKSSYLLQYEDFLSSEIDKMEAPLRFSTTTNTFLVEGWIPESKFEILEGIIKKKFSDRVHLEKVKYSDEEAVPVEFKHPAPVKPFELLLDLFEYPKNKEIDPTFAIFITFPLFYGIMLGDIGYGLVIFLSSILLKMKFKTEGWKMLLGILEYSSLYTIVFGFIDGEFFGLDIFKLLGIEEIFGINLPLIDRIVDFMPVLIMSIIIGIFHVLLGLILGFINVNKAHGLKEAVLEKGSWIILIFSIISLAAGNYISNYFIYVGGALLLISLVLLVIGEGFIGLIEIFGIMSNILSYVRLMAIGLSSVGVAIVINSIVLDIIMPKGGIFVPLGYIVLVVGHIGNIMLGILASFLHALRLHYVEFFTKFYEGGGIKFKPFGIKY</sequence>
<evidence type="ECO:0000313" key="13">
    <source>
        <dbReference type="Proteomes" id="UP000075578"/>
    </source>
</evidence>
<feature type="transmembrane region" description="Helical" evidence="10">
    <location>
        <begin position="312"/>
        <end position="329"/>
    </location>
</feature>
<feature type="coiled-coil region" evidence="11">
    <location>
        <begin position="87"/>
        <end position="114"/>
    </location>
</feature>
<keyword evidence="5 10" id="KW-1133">Transmembrane helix</keyword>
<comment type="function">
    <text evidence="8">Component of the A-type ATP synthase that produces ATP from ADP in the presence of a proton gradient across the membrane.</text>
</comment>
<comment type="caution">
    <text evidence="12">The sequence shown here is derived from an EMBL/GenBank/DDBJ whole genome shotgun (WGS) entry which is preliminary data.</text>
</comment>
<evidence type="ECO:0000256" key="11">
    <source>
        <dbReference type="SAM" id="Coils"/>
    </source>
</evidence>
<name>A0A150J771_9EURY</name>
<feature type="transmembrane region" description="Helical" evidence="10">
    <location>
        <begin position="361"/>
        <end position="385"/>
    </location>
</feature>
<protein>
    <recommendedName>
        <fullName evidence="9 10">A-type ATP synthase subunit I</fullName>
    </recommendedName>
</protein>
<feature type="transmembrane region" description="Helical" evidence="10">
    <location>
        <begin position="397"/>
        <end position="416"/>
    </location>
</feature>
<dbReference type="EMBL" id="LNGD01000018">
    <property type="protein sequence ID" value="KYC53089.1"/>
    <property type="molecule type" value="Genomic_DNA"/>
</dbReference>
<evidence type="ECO:0000256" key="1">
    <source>
        <dbReference type="ARBA" id="ARBA00004141"/>
    </source>
</evidence>
<organism evidence="12 13">
    <name type="scientific">Candidatus Methanofastidiosum methylothiophilum</name>
    <dbReference type="NCBI Taxonomy" id="1705564"/>
    <lineage>
        <taxon>Archaea</taxon>
        <taxon>Methanobacteriati</taxon>
        <taxon>Methanobacteriota</taxon>
        <taxon>Stenosarchaea group</taxon>
        <taxon>Candidatus Methanofastidiosia</taxon>
        <taxon>Candidatus Methanofastidiosales</taxon>
        <taxon>Candidatus Methanofastidiosaceae</taxon>
        <taxon>Candidatus Methanofastidiosum</taxon>
    </lineage>
</organism>
<keyword evidence="6 10" id="KW-0406">Ion transport</keyword>
<feature type="transmembrane region" description="Helical" evidence="10">
    <location>
        <begin position="422"/>
        <end position="448"/>
    </location>
</feature>
<comment type="similarity">
    <text evidence="2 10">Belongs to the V-ATPase 116 kDa subunit family.</text>
</comment>
<keyword evidence="4 10" id="KW-0812">Transmembrane</keyword>
<dbReference type="PANTHER" id="PTHR11629">
    <property type="entry name" value="VACUOLAR PROTON ATPASES"/>
    <property type="match status" value="1"/>
</dbReference>
<dbReference type="AlphaFoldDB" id="A0A150J771"/>
<reference evidence="12 13" key="1">
    <citation type="journal article" date="2016" name="ISME J.">
        <title>Chasing the elusive Euryarchaeota class WSA2: genomes reveal a uniquely fastidious methyl-reducing methanogen.</title>
        <authorList>
            <person name="Nobu M.K."/>
            <person name="Narihiro T."/>
            <person name="Kuroda K."/>
            <person name="Mei R."/>
            <person name="Liu W.T."/>
        </authorList>
    </citation>
    <scope>NUCLEOTIDE SEQUENCE [LARGE SCALE GENOMIC DNA]</scope>
    <source>
        <strain evidence="12">U1lsi0528_Bin089</strain>
    </source>
</reference>
<feature type="transmembrane region" description="Helical" evidence="10">
    <location>
        <begin position="270"/>
        <end position="300"/>
    </location>
</feature>
<dbReference type="GO" id="GO:0007035">
    <property type="term" value="P:vacuolar acidification"/>
    <property type="evidence" value="ECO:0007669"/>
    <property type="project" value="TreeGrafter"/>
</dbReference>
<dbReference type="Proteomes" id="UP000075578">
    <property type="component" value="Unassembled WGS sequence"/>
</dbReference>
<keyword evidence="3 10" id="KW-0813">Transport</keyword>